<reference evidence="8" key="2">
    <citation type="submission" date="2014-03" db="EMBL/GenBank/DDBJ databases">
        <title>Candidatus Competibacter-lineage genomes retrieved from metagenomes reveal functional metabolic diversity.</title>
        <authorList>
            <person name="McIlroy S.J."/>
            <person name="Albertsen M."/>
            <person name="Andresen E.K."/>
            <person name="Saunders A.M."/>
            <person name="Kristiansen R."/>
            <person name="Stokholm-Bjerregaard M."/>
            <person name="Nielsen K.L."/>
            <person name="Nielsen P.H."/>
        </authorList>
    </citation>
    <scope>NUCLEOTIDE SEQUENCE</scope>
    <source>
        <strain evidence="8">Run_A_D11</strain>
    </source>
</reference>
<name>W6MB31_9GAMM</name>
<dbReference type="InterPro" id="IPR012967">
    <property type="entry name" value="COMT_dimerisation"/>
</dbReference>
<evidence type="ECO:0000256" key="5">
    <source>
        <dbReference type="SAM" id="SignalP"/>
    </source>
</evidence>
<feature type="active site" description="Proton acceptor" evidence="4">
    <location>
        <position position="280"/>
    </location>
</feature>
<dbReference type="Pfam" id="PF00891">
    <property type="entry name" value="Methyltransf_2"/>
    <property type="match status" value="1"/>
</dbReference>
<dbReference type="AlphaFoldDB" id="W6MB31"/>
<dbReference type="SUPFAM" id="SSF53335">
    <property type="entry name" value="S-adenosyl-L-methionine-dependent methyltransferases"/>
    <property type="match status" value="1"/>
</dbReference>
<organism evidence="8 9">
    <name type="scientific">Candidatus Competibacter denitrificans Run_A_D11</name>
    <dbReference type="NCBI Taxonomy" id="1400863"/>
    <lineage>
        <taxon>Bacteria</taxon>
        <taxon>Pseudomonadati</taxon>
        <taxon>Pseudomonadota</taxon>
        <taxon>Gammaproteobacteria</taxon>
        <taxon>Candidatus Competibacteraceae</taxon>
        <taxon>Candidatus Competibacter</taxon>
    </lineage>
</organism>
<keyword evidence="9" id="KW-1185">Reference proteome</keyword>
<dbReference type="Pfam" id="PF08100">
    <property type="entry name" value="Dimerisation"/>
    <property type="match status" value="1"/>
</dbReference>
<dbReference type="STRING" id="1400863.BN873_80017"/>
<evidence type="ECO:0000256" key="4">
    <source>
        <dbReference type="PIRSR" id="PIRSR005739-1"/>
    </source>
</evidence>
<dbReference type="GO" id="GO:0032259">
    <property type="term" value="P:methylation"/>
    <property type="evidence" value="ECO:0007669"/>
    <property type="project" value="UniProtKB-KW"/>
</dbReference>
<dbReference type="InterPro" id="IPR016461">
    <property type="entry name" value="COMT-like"/>
</dbReference>
<dbReference type="PIRSF" id="PIRSF005739">
    <property type="entry name" value="O-mtase"/>
    <property type="match status" value="1"/>
</dbReference>
<dbReference type="Gene3D" id="3.40.50.150">
    <property type="entry name" value="Vaccinia Virus protein VP39"/>
    <property type="match status" value="1"/>
</dbReference>
<protein>
    <submittedName>
        <fullName evidence="8">O-methyltransferase family 2</fullName>
    </submittedName>
</protein>
<dbReference type="InterPro" id="IPR029063">
    <property type="entry name" value="SAM-dependent_MTases_sf"/>
</dbReference>
<dbReference type="InterPro" id="IPR036390">
    <property type="entry name" value="WH_DNA-bd_sf"/>
</dbReference>
<gene>
    <name evidence="8" type="ORF">BN873_80017</name>
</gene>
<reference evidence="8" key="1">
    <citation type="submission" date="2013-07" db="EMBL/GenBank/DDBJ databases">
        <authorList>
            <person name="McIlroy S."/>
        </authorList>
    </citation>
    <scope>NUCLEOTIDE SEQUENCE [LARGE SCALE GENOMIC DNA]</scope>
    <source>
        <strain evidence="8">Run_A_D11</strain>
    </source>
</reference>
<dbReference type="Proteomes" id="UP000035760">
    <property type="component" value="Unassembled WGS sequence"/>
</dbReference>
<proteinExistence type="predicted"/>
<dbReference type="GO" id="GO:0008171">
    <property type="term" value="F:O-methyltransferase activity"/>
    <property type="evidence" value="ECO:0007669"/>
    <property type="project" value="InterPro"/>
</dbReference>
<dbReference type="SUPFAM" id="SSF46785">
    <property type="entry name" value="Winged helix' DNA-binding domain"/>
    <property type="match status" value="1"/>
</dbReference>
<feature type="chain" id="PRO_5004880393" evidence="5">
    <location>
        <begin position="24"/>
        <end position="377"/>
    </location>
</feature>
<comment type="caution">
    <text evidence="8">The sequence shown here is derived from an EMBL/GenBank/DDBJ whole genome shotgun (WGS) entry which is preliminary data.</text>
</comment>
<dbReference type="PANTHER" id="PTHR43712">
    <property type="entry name" value="PUTATIVE (AFU_ORTHOLOGUE AFUA_4G14580)-RELATED"/>
    <property type="match status" value="1"/>
</dbReference>
<evidence type="ECO:0000256" key="3">
    <source>
        <dbReference type="ARBA" id="ARBA00022691"/>
    </source>
</evidence>
<feature type="domain" description="O-methyltransferase C-terminal" evidence="6">
    <location>
        <begin position="141"/>
        <end position="352"/>
    </location>
</feature>
<keyword evidence="5" id="KW-0732">Signal</keyword>
<feature type="signal peptide" evidence="5">
    <location>
        <begin position="1"/>
        <end position="23"/>
    </location>
</feature>
<evidence type="ECO:0000313" key="9">
    <source>
        <dbReference type="Proteomes" id="UP000035760"/>
    </source>
</evidence>
<accession>W6MB31</accession>
<keyword evidence="3" id="KW-0949">S-adenosyl-L-methionine</keyword>
<dbReference type="PANTHER" id="PTHR43712:SF2">
    <property type="entry name" value="O-METHYLTRANSFERASE CICE"/>
    <property type="match status" value="1"/>
</dbReference>
<feature type="domain" description="O-methyltransferase dimerisation" evidence="7">
    <location>
        <begin position="43"/>
        <end position="114"/>
    </location>
</feature>
<dbReference type="OrthoDB" id="582216at2"/>
<dbReference type="EMBL" id="CBTJ020000091">
    <property type="protein sequence ID" value="CDI04059.1"/>
    <property type="molecule type" value="Genomic_DNA"/>
</dbReference>
<evidence type="ECO:0000256" key="1">
    <source>
        <dbReference type="ARBA" id="ARBA00022603"/>
    </source>
</evidence>
<sequence>MKKLATKKFRVKLFNKLMSIASALQNIPAQITPPPFRLMQIGSLFWQSRALYVATKLELADVLGDTEKSTQEIATVLQLHEDHLYRLMRMLGSMGIFDETAPRVFKNSKTSAFLRQDNPKNVRAMILMHNSPEMTKPWMESLEESIRDGGVPFAKVYGVDVFGYMDQHKNFDLLFSQAMDTVENLTGNLFLEDFNWGQFDHIIDVGGSKGSKALSILKSHPNLKAIVFDRPQIIEAAKTHWQGKIAADILARIDFQGGNMFESLPAASDNALFVFAAIFHCLSDEECTAVLSNLKTVIGNTQSSVLIADAVAEEIHINPTIAAFDMQMLIGTTGRERTPSEWKQLLENSGFEIVEIMDVRTFAKFIIAKPFQSGLHA</sequence>
<keyword evidence="1" id="KW-0489">Methyltransferase</keyword>
<evidence type="ECO:0000313" key="8">
    <source>
        <dbReference type="EMBL" id="CDI04059.1"/>
    </source>
</evidence>
<dbReference type="InterPro" id="IPR001077">
    <property type="entry name" value="COMT_C"/>
</dbReference>
<evidence type="ECO:0000256" key="2">
    <source>
        <dbReference type="ARBA" id="ARBA00022679"/>
    </source>
</evidence>
<evidence type="ECO:0000259" key="6">
    <source>
        <dbReference type="Pfam" id="PF00891"/>
    </source>
</evidence>
<dbReference type="InterPro" id="IPR036388">
    <property type="entry name" value="WH-like_DNA-bd_sf"/>
</dbReference>
<dbReference type="PROSITE" id="PS51683">
    <property type="entry name" value="SAM_OMT_II"/>
    <property type="match status" value="1"/>
</dbReference>
<dbReference type="RefSeq" id="WP_048675697.1">
    <property type="nucleotide sequence ID" value="NZ_CBTJ020000091.1"/>
</dbReference>
<dbReference type="GO" id="GO:0046983">
    <property type="term" value="F:protein dimerization activity"/>
    <property type="evidence" value="ECO:0007669"/>
    <property type="project" value="InterPro"/>
</dbReference>
<evidence type="ECO:0000259" key="7">
    <source>
        <dbReference type="Pfam" id="PF08100"/>
    </source>
</evidence>
<dbReference type="Gene3D" id="1.10.10.10">
    <property type="entry name" value="Winged helix-like DNA-binding domain superfamily/Winged helix DNA-binding domain"/>
    <property type="match status" value="1"/>
</dbReference>
<keyword evidence="2" id="KW-0808">Transferase</keyword>